<dbReference type="KEGG" id="ral:Rumal_1131"/>
<name>E6UD51_RUMA7</name>
<evidence type="ECO:0000313" key="2">
    <source>
        <dbReference type="Proteomes" id="UP000006919"/>
    </source>
</evidence>
<dbReference type="OrthoDB" id="5389988at2"/>
<sequence length="613" mass="71161">MSWTNELLEVYNNAVKIKAEPNKPKLLPISHTMVKANIHITLTEDGELDNTGIKEITSEDDENTIIPDTGKAKTGIYPPPYPLNESLRYLAGDFNEYISDNIKSNERNHQDYIEQLKDWKDSEYSHPALNAIYTYITKNTLIYDCICNNVLLLDDKTGKLKEKQLGVSVDKCFVRFSVQYADMQHEPRTWKDETLYNSFIDYLNSNAVEKRLCYATGDYLPITYTHPYGIVKSNARAKLISSNDDKNYTYRGRFSTKEEAFAVSYDYSQKVHNALKWLIGRQSFSFDSLTLVVWNSALDFVPNITENVWGDVEIEEYSSKPIFSEMLRKNILGGKAEFDPNSKVMVMGLDAATTGRLSISMYTELAESEFAKYLEFWHTSTAWKRKKYIKDKYEYILDSCSLPQIANCLYGTEQNGRLECDKKVLGDTILRLLPCVTERRKLPRDIVQTICNKASNPLAFDKEYNHMMIVENACALIRKEYSDYNKGEIKMAYDPTCTDRSYLFGCLLAIADKAERDTYEKDEKRITNARRYWNAFSSRPYQTWQIIEEKIEPYLEKDPRLMTKYTKHINDIMAKMSPDTFKDNSKLSPLYLIGFHHYNTLLWKGSEDNNKEE</sequence>
<proteinExistence type="predicted"/>
<organism evidence="1 2">
    <name type="scientific">Ruminococcus albus (strain ATCC 27210 / DSM 20455 / JCM 14654 / NCDO 2250 / 7)</name>
    <dbReference type="NCBI Taxonomy" id="697329"/>
    <lineage>
        <taxon>Bacteria</taxon>
        <taxon>Bacillati</taxon>
        <taxon>Bacillota</taxon>
        <taxon>Clostridia</taxon>
        <taxon>Eubacteriales</taxon>
        <taxon>Oscillospiraceae</taxon>
        <taxon>Ruminococcus</taxon>
    </lineage>
</organism>
<accession>E6UD51</accession>
<protein>
    <submittedName>
        <fullName evidence="1">CRISPR-associated protein, Csd1 family</fullName>
    </submittedName>
</protein>
<evidence type="ECO:0000313" key="1">
    <source>
        <dbReference type="EMBL" id="ADU21656.1"/>
    </source>
</evidence>
<dbReference type="NCBIfam" id="TIGR01863">
    <property type="entry name" value="cas_Csd1"/>
    <property type="match status" value="1"/>
</dbReference>
<reference evidence="1 2" key="1">
    <citation type="journal article" date="2011" name="J. Bacteriol.">
        <title>Complete genome of the cellulolytic ruminal bacterium Ruminococcus albus 7.</title>
        <authorList>
            <person name="Suen G."/>
            <person name="Stevenson D.M."/>
            <person name="Bruce D.C."/>
            <person name="Chertkov O."/>
            <person name="Copeland A."/>
            <person name="Cheng J.F."/>
            <person name="Detter C."/>
            <person name="Detter J.C."/>
            <person name="Goodwin L.A."/>
            <person name="Han C.S."/>
            <person name="Hauser L.J."/>
            <person name="Ivanova N.N."/>
            <person name="Kyrpides N.C."/>
            <person name="Land M.L."/>
            <person name="Lapidus A."/>
            <person name="Lucas S."/>
            <person name="Ovchinnikova G."/>
            <person name="Pitluck S."/>
            <person name="Tapia R."/>
            <person name="Woyke T."/>
            <person name="Boyum J."/>
            <person name="Mead D."/>
            <person name="Weimer P.J."/>
        </authorList>
    </citation>
    <scope>NUCLEOTIDE SEQUENCE [LARGE SCALE GENOMIC DNA]</scope>
    <source>
        <strain evidence="2">ATCC 27210 / DSM 20455 / JCM 14654 / NCDO 2250 / 7</strain>
    </source>
</reference>
<dbReference type="AlphaFoldDB" id="E6UD51"/>
<dbReference type="RefSeq" id="WP_013497833.1">
    <property type="nucleotide sequence ID" value="NC_014833.1"/>
</dbReference>
<gene>
    <name evidence="1" type="ordered locus">Rumal_1131</name>
</gene>
<dbReference type="Proteomes" id="UP000006919">
    <property type="component" value="Chromosome"/>
</dbReference>
<dbReference type="HOGENOM" id="CLU_016417_0_0_9"/>
<dbReference type="eggNOG" id="COG5632">
    <property type="taxonomic scope" value="Bacteria"/>
</dbReference>
<dbReference type="EMBL" id="CP002403">
    <property type="protein sequence ID" value="ADU21656.1"/>
    <property type="molecule type" value="Genomic_DNA"/>
</dbReference>
<dbReference type="Pfam" id="PF09709">
    <property type="entry name" value="Cas_Csd1"/>
    <property type="match status" value="1"/>
</dbReference>
<dbReference type="InterPro" id="IPR010144">
    <property type="entry name" value="CRISPR-assoc_prot_Csd1-typ"/>
</dbReference>
<dbReference type="STRING" id="697329.Rumal_1131"/>